<dbReference type="EC" id="3.1.21.10" evidence="11"/>
<keyword evidence="1 11" id="KW-0540">Nuclease</keyword>
<evidence type="ECO:0000256" key="9">
    <source>
        <dbReference type="ARBA" id="ARBA00023204"/>
    </source>
</evidence>
<dbReference type="Pfam" id="PF01870">
    <property type="entry name" value="Hjc"/>
    <property type="match status" value="1"/>
</dbReference>
<comment type="catalytic activity">
    <reaction evidence="10 11">
        <text>Endonucleolytic cleavage at a junction such as a reciprocal single-stranded crossover between two homologous DNA duplexes (Holliday junction).</text>
        <dbReference type="EC" id="3.1.21.10"/>
    </reaction>
</comment>
<feature type="binding site" evidence="11">
    <location>
        <position position="59"/>
    </location>
    <ligand>
        <name>Mg(2+)</name>
        <dbReference type="ChEBI" id="CHEBI:18420"/>
    </ligand>
</feature>
<evidence type="ECO:0000256" key="3">
    <source>
        <dbReference type="ARBA" id="ARBA00022759"/>
    </source>
</evidence>
<dbReference type="NCBIfam" id="NF040854">
    <property type="entry name" value="Hol_resolv_Hjc"/>
    <property type="match status" value="1"/>
</dbReference>
<protein>
    <recommendedName>
        <fullName evidence="11">Crossover junction endodeoxyribonuclease Hjc</fullName>
        <shortName evidence="11">Hjc</shortName>
        <ecNumber evidence="11">3.1.21.10</ecNumber>
    </recommendedName>
    <alternativeName>
        <fullName evidence="11">Holliday junction resolvase Hjc</fullName>
    </alternativeName>
</protein>
<feature type="binding site" evidence="11">
    <location>
        <position position="46"/>
    </location>
    <ligand>
        <name>Mg(2+)</name>
        <dbReference type="ChEBI" id="CHEBI:18420"/>
    </ligand>
</feature>
<comment type="cofactor">
    <cofactor evidence="11">
        <name>Mg(2+)</name>
        <dbReference type="ChEBI" id="CHEBI:18420"/>
    </cofactor>
    <text evidence="11">Binds 1 Mg(2+) ion per subunit.</text>
</comment>
<gene>
    <name evidence="11" type="primary">hjc</name>
    <name evidence="12" type="ORF">ENM78_00590</name>
</gene>
<dbReference type="InterPro" id="IPR011335">
    <property type="entry name" value="Restrct_endonuc-II-like"/>
</dbReference>
<feature type="binding site" evidence="11">
    <location>
        <position position="15"/>
    </location>
    <ligand>
        <name>Mg(2+)</name>
        <dbReference type="ChEBI" id="CHEBI:18420"/>
    </ligand>
</feature>
<comment type="function">
    <text evidence="11">A structure-specific endonuclease that resolves Holliday junction (HJ) intermediates during genetic recombination. Cleaves 4-way DNA junctions introducing paired nicks in opposing strands, leaving a 5'-terminal phosphate and a 3'-terminal hydroxyl group that are subsequently ligated to produce recombinant products.</text>
</comment>
<keyword evidence="5 11" id="KW-0378">Hydrolase</keyword>
<organism evidence="12">
    <name type="scientific">Fervidicoccus fontis</name>
    <dbReference type="NCBI Taxonomy" id="683846"/>
    <lineage>
        <taxon>Archaea</taxon>
        <taxon>Thermoproteota</taxon>
        <taxon>Thermoprotei</taxon>
        <taxon>Fervidicoccales</taxon>
        <taxon>Fervidicoccaceae</taxon>
        <taxon>Fervidicoccus</taxon>
    </lineage>
</organism>
<comment type="caution">
    <text evidence="12">The sequence shown here is derived from an EMBL/GenBank/DDBJ whole genome shotgun (WGS) entry which is preliminary data.</text>
</comment>
<evidence type="ECO:0000256" key="5">
    <source>
        <dbReference type="ARBA" id="ARBA00022801"/>
    </source>
</evidence>
<keyword evidence="4 11" id="KW-0227">DNA damage</keyword>
<keyword evidence="6 11" id="KW-0460">Magnesium</keyword>
<dbReference type="EMBL" id="DRZC01000011">
    <property type="protein sequence ID" value="HHQ79953.1"/>
    <property type="molecule type" value="Genomic_DNA"/>
</dbReference>
<evidence type="ECO:0000256" key="10">
    <source>
        <dbReference type="ARBA" id="ARBA00029354"/>
    </source>
</evidence>
<evidence type="ECO:0000256" key="2">
    <source>
        <dbReference type="ARBA" id="ARBA00022723"/>
    </source>
</evidence>
<keyword evidence="7 11" id="KW-0238">DNA-binding</keyword>
<evidence type="ECO:0000313" key="12">
    <source>
        <dbReference type="EMBL" id="HHQ79953.1"/>
    </source>
</evidence>
<evidence type="ECO:0000256" key="6">
    <source>
        <dbReference type="ARBA" id="ARBA00022842"/>
    </source>
</evidence>
<sequence>MLSRARNRTRGFQKERELVRRLWSMGFACIRGPASGAKAKLFVQPDVVAIRNGYVLVIEVKTRKKGGAVYVEKEQVEKLREWSRRAGPKSLPLIAVYVNKDLGWRFVPLDRTTPTKKGNIRIDLRVLSACPDLLALKILTEPVVRKLDTFIDPDNH</sequence>
<accession>A0A7J3ZIS0</accession>
<feature type="active site" evidence="11">
    <location>
        <position position="35"/>
    </location>
</feature>
<dbReference type="HAMAP" id="MF_01490">
    <property type="entry name" value="HJ_Resolv_Hjc"/>
    <property type="match status" value="1"/>
</dbReference>
<dbReference type="PANTHER" id="PTHR39651:SF1">
    <property type="entry name" value="HOLLIDAY JUNCTION RESOLVASE HJC"/>
    <property type="match status" value="1"/>
</dbReference>
<dbReference type="InterPro" id="IPR011856">
    <property type="entry name" value="tRNA_endonuc-like_dom_sf"/>
</dbReference>
<evidence type="ECO:0000256" key="7">
    <source>
        <dbReference type="ARBA" id="ARBA00023125"/>
    </source>
</evidence>
<evidence type="ECO:0000256" key="4">
    <source>
        <dbReference type="ARBA" id="ARBA00022763"/>
    </source>
</evidence>
<dbReference type="InterPro" id="IPR002732">
    <property type="entry name" value="Hjc"/>
</dbReference>
<keyword evidence="9 11" id="KW-0234">DNA repair</keyword>
<proteinExistence type="inferred from homology"/>
<dbReference type="GO" id="GO:0003677">
    <property type="term" value="F:DNA binding"/>
    <property type="evidence" value="ECO:0007669"/>
    <property type="project" value="UniProtKB-KW"/>
</dbReference>
<dbReference type="PIRSF" id="PIRSF004985">
    <property type="entry name" value="Hlld_jn_rslvs_ar"/>
    <property type="match status" value="1"/>
</dbReference>
<feature type="site" description="Transition state stabilizer" evidence="11">
    <location>
        <position position="61"/>
    </location>
</feature>
<reference evidence="12" key="1">
    <citation type="journal article" date="2020" name="mSystems">
        <title>Genome- and Community-Level Interaction Insights into Carbon Utilization and Element Cycling Functions of Hydrothermarchaeota in Hydrothermal Sediment.</title>
        <authorList>
            <person name="Zhou Z."/>
            <person name="Liu Y."/>
            <person name="Xu W."/>
            <person name="Pan J."/>
            <person name="Luo Z.H."/>
            <person name="Li M."/>
        </authorList>
    </citation>
    <scope>NUCLEOTIDE SEQUENCE [LARGE SCALE GENOMIC DNA]</scope>
    <source>
        <strain evidence="12">SpSt-1116</strain>
    </source>
</reference>
<dbReference type="Gene3D" id="3.40.1350.10">
    <property type="match status" value="1"/>
</dbReference>
<dbReference type="AlphaFoldDB" id="A0A7J3ZIS0"/>
<evidence type="ECO:0000256" key="8">
    <source>
        <dbReference type="ARBA" id="ARBA00023172"/>
    </source>
</evidence>
<keyword evidence="8 11" id="KW-0233">DNA recombination</keyword>
<comment type="subunit">
    <text evidence="11">Homodimer.</text>
</comment>
<evidence type="ECO:0000256" key="11">
    <source>
        <dbReference type="HAMAP-Rule" id="MF_01490"/>
    </source>
</evidence>
<dbReference type="SUPFAM" id="SSF52980">
    <property type="entry name" value="Restriction endonuclease-like"/>
    <property type="match status" value="1"/>
</dbReference>
<dbReference type="GO" id="GO:0000287">
    <property type="term" value="F:magnesium ion binding"/>
    <property type="evidence" value="ECO:0007669"/>
    <property type="project" value="UniProtKB-UniRule"/>
</dbReference>
<keyword evidence="2 11" id="KW-0479">Metal-binding</keyword>
<dbReference type="GO" id="GO:0006281">
    <property type="term" value="P:DNA repair"/>
    <property type="evidence" value="ECO:0007669"/>
    <property type="project" value="UniProtKB-UniRule"/>
</dbReference>
<comment type="similarity">
    <text evidence="11">Belongs to the Holliday junction resolvase Hjc family.</text>
</comment>
<evidence type="ECO:0000256" key="1">
    <source>
        <dbReference type="ARBA" id="ARBA00022722"/>
    </source>
</evidence>
<keyword evidence="3 11" id="KW-0255">Endonuclease</keyword>
<name>A0A7J3ZIS0_9CREN</name>
<dbReference type="GO" id="GO:0006310">
    <property type="term" value="P:DNA recombination"/>
    <property type="evidence" value="ECO:0007669"/>
    <property type="project" value="UniProtKB-UniRule"/>
</dbReference>
<dbReference type="PANTHER" id="PTHR39651">
    <property type="entry name" value="HOLLIDAY JUNCTION RESOLVASE HJC"/>
    <property type="match status" value="1"/>
</dbReference>
<dbReference type="GO" id="GO:0008821">
    <property type="term" value="F:crossover junction DNA endonuclease activity"/>
    <property type="evidence" value="ECO:0007669"/>
    <property type="project" value="UniProtKB-UniRule"/>
</dbReference>
<dbReference type="InterPro" id="IPR014428">
    <property type="entry name" value="Hjc_arc"/>
</dbReference>